<dbReference type="GO" id="GO:0006635">
    <property type="term" value="P:fatty acid beta-oxidation"/>
    <property type="evidence" value="ECO:0007669"/>
    <property type="project" value="TreeGrafter"/>
</dbReference>
<evidence type="ECO:0000256" key="1">
    <source>
        <dbReference type="ARBA" id="ARBA00005254"/>
    </source>
</evidence>
<name>A0A101SVI2_9ACTN</name>
<sequence>MEPELLHGVTDGVATVVLHHPAKRNAMTAAMWAGLPPLLEALAADPEVRALVLTGAGGTFCAGADISTLQGSPDEAQALAVRAEDALAAFPKPTLAAVKGHCVGGGAQLAAACDLRFAEEGALFGVTPAKLGIVYPSSATRRLVALVGPAAAKYLLFSGELIDTERALRTGLVDEVLPSDALDDRVAEFTRVLVSRSRLTQAAAKEFANGRTDRDAHWAAQARAAGETAEGVAAFLERREPRFTWTTTSG</sequence>
<protein>
    <submittedName>
        <fullName evidence="3">Enoyl-CoA hydratase</fullName>
    </submittedName>
</protein>
<dbReference type="Gene3D" id="1.10.12.10">
    <property type="entry name" value="Lyase 2-enoyl-coa Hydratase, Chain A, domain 2"/>
    <property type="match status" value="1"/>
</dbReference>
<accession>A0A101SVI2</accession>
<dbReference type="RefSeq" id="WP_055635857.1">
    <property type="nucleotide sequence ID" value="NZ_JBIRRP010000028.1"/>
</dbReference>
<evidence type="ECO:0000313" key="4">
    <source>
        <dbReference type="Proteomes" id="UP000052982"/>
    </source>
</evidence>
<dbReference type="InterPro" id="IPR014748">
    <property type="entry name" value="Enoyl-CoA_hydra_C"/>
</dbReference>
<dbReference type="Proteomes" id="UP000052982">
    <property type="component" value="Unassembled WGS sequence"/>
</dbReference>
<organism evidence="3 4">
    <name type="scientific">Streptomyces griseoruber</name>
    <dbReference type="NCBI Taxonomy" id="1943"/>
    <lineage>
        <taxon>Bacteria</taxon>
        <taxon>Bacillati</taxon>
        <taxon>Actinomycetota</taxon>
        <taxon>Actinomycetes</taxon>
        <taxon>Kitasatosporales</taxon>
        <taxon>Streptomycetaceae</taxon>
        <taxon>Streptomyces</taxon>
    </lineage>
</organism>
<dbReference type="InterPro" id="IPR029045">
    <property type="entry name" value="ClpP/crotonase-like_dom_sf"/>
</dbReference>
<keyword evidence="4" id="KW-1185">Reference proteome</keyword>
<comment type="caution">
    <text evidence="3">The sequence shown here is derived from an EMBL/GenBank/DDBJ whole genome shotgun (WGS) entry which is preliminary data.</text>
</comment>
<gene>
    <name evidence="3" type="ORF">AQJ64_25365</name>
</gene>
<keyword evidence="2" id="KW-0456">Lyase</keyword>
<proteinExistence type="inferred from homology"/>
<dbReference type="GO" id="GO:0016829">
    <property type="term" value="F:lyase activity"/>
    <property type="evidence" value="ECO:0007669"/>
    <property type="project" value="UniProtKB-KW"/>
</dbReference>
<reference evidence="3 4" key="1">
    <citation type="submission" date="2015-10" db="EMBL/GenBank/DDBJ databases">
        <title>Draft genome sequence of Streptomyces griseoruber DSM 40281, type strain for the species Streptomyces griseoruber.</title>
        <authorList>
            <person name="Ruckert C."/>
            <person name="Winkler A."/>
            <person name="Kalinowski J."/>
            <person name="Kampfer P."/>
            <person name="Glaeser S."/>
        </authorList>
    </citation>
    <scope>NUCLEOTIDE SEQUENCE [LARGE SCALE GENOMIC DNA]</scope>
    <source>
        <strain evidence="3 4">DSM 40281</strain>
    </source>
</reference>
<dbReference type="SUPFAM" id="SSF52096">
    <property type="entry name" value="ClpP/crotonase"/>
    <property type="match status" value="1"/>
</dbReference>
<dbReference type="Gene3D" id="3.90.226.10">
    <property type="entry name" value="2-enoyl-CoA Hydratase, Chain A, domain 1"/>
    <property type="match status" value="1"/>
</dbReference>
<evidence type="ECO:0000256" key="2">
    <source>
        <dbReference type="ARBA" id="ARBA00023239"/>
    </source>
</evidence>
<dbReference type="STRING" id="1943.AQJ64_25365"/>
<dbReference type="Pfam" id="PF00378">
    <property type="entry name" value="ECH_1"/>
    <property type="match status" value="1"/>
</dbReference>
<dbReference type="PANTHER" id="PTHR11941:SF127">
    <property type="entry name" value="ENOYL-COA HYDRATASE ECHA18 (ENOYL HYDRASE) (UNSATURATED ACYL-COA HYDRATASE) (CROTONASE)-RELATED"/>
    <property type="match status" value="1"/>
</dbReference>
<dbReference type="InterPro" id="IPR001753">
    <property type="entry name" value="Enoyl-CoA_hydra/iso"/>
</dbReference>
<dbReference type="AlphaFoldDB" id="A0A101SVI2"/>
<dbReference type="CDD" id="cd06558">
    <property type="entry name" value="crotonase-like"/>
    <property type="match status" value="1"/>
</dbReference>
<dbReference type="OrthoDB" id="4608673at2"/>
<dbReference type="EMBL" id="LMWW01000041">
    <property type="protein sequence ID" value="KUN80689.1"/>
    <property type="molecule type" value="Genomic_DNA"/>
</dbReference>
<comment type="similarity">
    <text evidence="1">Belongs to the enoyl-CoA hydratase/isomerase family.</text>
</comment>
<dbReference type="PANTHER" id="PTHR11941">
    <property type="entry name" value="ENOYL-COA HYDRATASE-RELATED"/>
    <property type="match status" value="1"/>
</dbReference>
<evidence type="ECO:0000313" key="3">
    <source>
        <dbReference type="EMBL" id="KUN80689.1"/>
    </source>
</evidence>